<dbReference type="InterPro" id="IPR000182">
    <property type="entry name" value="GNAT_dom"/>
</dbReference>
<evidence type="ECO:0000313" key="4">
    <source>
        <dbReference type="EMBL" id="QDT23870.1"/>
    </source>
</evidence>
<dbReference type="Proteomes" id="UP000320421">
    <property type="component" value="Chromosome"/>
</dbReference>
<dbReference type="Pfam" id="PF00583">
    <property type="entry name" value="Acetyltransf_1"/>
    <property type="match status" value="1"/>
</dbReference>
<dbReference type="EMBL" id="CP036266">
    <property type="protein sequence ID" value="QDT23870.1"/>
    <property type="molecule type" value="Genomic_DNA"/>
</dbReference>
<dbReference type="GO" id="GO:0016747">
    <property type="term" value="F:acyltransferase activity, transferring groups other than amino-acyl groups"/>
    <property type="evidence" value="ECO:0007669"/>
    <property type="project" value="InterPro"/>
</dbReference>
<keyword evidence="5" id="KW-1185">Reference proteome</keyword>
<dbReference type="SUPFAM" id="SSF55729">
    <property type="entry name" value="Acyl-CoA N-acyltransferases (Nat)"/>
    <property type="match status" value="1"/>
</dbReference>
<proteinExistence type="predicted"/>
<dbReference type="PANTHER" id="PTHR43877:SF2">
    <property type="entry name" value="AMINOALKYLPHOSPHONATE N-ACETYLTRANSFERASE-RELATED"/>
    <property type="match status" value="1"/>
</dbReference>
<organism evidence="4 5">
    <name type="scientific">Gimesia chilikensis</name>
    <dbReference type="NCBI Taxonomy" id="2605989"/>
    <lineage>
        <taxon>Bacteria</taxon>
        <taxon>Pseudomonadati</taxon>
        <taxon>Planctomycetota</taxon>
        <taxon>Planctomycetia</taxon>
        <taxon>Planctomycetales</taxon>
        <taxon>Planctomycetaceae</taxon>
        <taxon>Gimesia</taxon>
    </lineage>
</organism>
<dbReference type="InterPro" id="IPR016181">
    <property type="entry name" value="Acyl_CoA_acyltransferase"/>
</dbReference>
<dbReference type="CDD" id="cd04301">
    <property type="entry name" value="NAT_SF"/>
    <property type="match status" value="1"/>
</dbReference>
<keyword evidence="1 4" id="KW-0808">Transferase</keyword>
<gene>
    <name evidence="4" type="ORF">HG66A1_56950</name>
</gene>
<keyword evidence="2" id="KW-0012">Acyltransferase</keyword>
<dbReference type="PANTHER" id="PTHR43877">
    <property type="entry name" value="AMINOALKYLPHOSPHONATE N-ACETYLTRANSFERASE-RELATED-RELATED"/>
    <property type="match status" value="1"/>
</dbReference>
<evidence type="ECO:0000259" key="3">
    <source>
        <dbReference type="PROSITE" id="PS51186"/>
    </source>
</evidence>
<evidence type="ECO:0000256" key="1">
    <source>
        <dbReference type="ARBA" id="ARBA00022679"/>
    </source>
</evidence>
<feature type="domain" description="N-acetyltransferase" evidence="3">
    <location>
        <begin position="1"/>
        <end position="139"/>
    </location>
</feature>
<dbReference type="Gene3D" id="3.40.630.30">
    <property type="match status" value="1"/>
</dbReference>
<sequence length="145" mass="16238">MDAQIREAHAESIEAEVSRILSANAETTGFPYAPEPLKLKIEQDGKLVAGLVGFTLWEWLYIQTLAVEADLRGQGLGRQLVLEAERIARDRKCHAAWVDTFTFQAPAFYTQLGYAPFGTLADFPTGQERIFLYKKLTTEPSQSDD</sequence>
<dbReference type="RefSeq" id="WP_145191904.1">
    <property type="nucleotide sequence ID" value="NZ_CP036266.1"/>
</dbReference>
<evidence type="ECO:0000256" key="2">
    <source>
        <dbReference type="ARBA" id="ARBA00023315"/>
    </source>
</evidence>
<dbReference type="AlphaFoldDB" id="A0A517PWW4"/>
<protein>
    <submittedName>
        <fullName evidence="4">Acetyltransferase (GNAT) family protein</fullName>
    </submittedName>
</protein>
<name>A0A517PWW4_9PLAN</name>
<reference evidence="4 5" key="1">
    <citation type="submission" date="2019-02" db="EMBL/GenBank/DDBJ databases">
        <title>Deep-cultivation of Planctomycetes and their phenomic and genomic characterization uncovers novel biology.</title>
        <authorList>
            <person name="Wiegand S."/>
            <person name="Jogler M."/>
            <person name="Boedeker C."/>
            <person name="Pinto D."/>
            <person name="Vollmers J."/>
            <person name="Rivas-Marin E."/>
            <person name="Kohn T."/>
            <person name="Peeters S.H."/>
            <person name="Heuer A."/>
            <person name="Rast P."/>
            <person name="Oberbeckmann S."/>
            <person name="Bunk B."/>
            <person name="Jeske O."/>
            <person name="Meyerdierks A."/>
            <person name="Storesund J.E."/>
            <person name="Kallscheuer N."/>
            <person name="Luecker S."/>
            <person name="Lage O.M."/>
            <person name="Pohl T."/>
            <person name="Merkel B.J."/>
            <person name="Hornburger P."/>
            <person name="Mueller R.-W."/>
            <person name="Bruemmer F."/>
            <person name="Labrenz M."/>
            <person name="Spormann A.M."/>
            <person name="Op den Camp H."/>
            <person name="Overmann J."/>
            <person name="Amann R."/>
            <person name="Jetten M.S.M."/>
            <person name="Mascher T."/>
            <person name="Medema M.H."/>
            <person name="Devos D.P."/>
            <person name="Kaster A.-K."/>
            <person name="Ovreas L."/>
            <person name="Rohde M."/>
            <person name="Galperin M.Y."/>
            <person name="Jogler C."/>
        </authorList>
    </citation>
    <scope>NUCLEOTIDE SEQUENCE [LARGE SCALE GENOMIC DNA]</scope>
    <source>
        <strain evidence="4 5">HG66A1</strain>
    </source>
</reference>
<dbReference type="PROSITE" id="PS51186">
    <property type="entry name" value="GNAT"/>
    <property type="match status" value="1"/>
</dbReference>
<dbReference type="InterPro" id="IPR050832">
    <property type="entry name" value="Bact_Acetyltransf"/>
</dbReference>
<accession>A0A517PWW4</accession>
<dbReference type="OrthoDB" id="9787920at2"/>
<evidence type="ECO:0000313" key="5">
    <source>
        <dbReference type="Proteomes" id="UP000320421"/>
    </source>
</evidence>